<proteinExistence type="predicted"/>
<reference evidence="1 2" key="1">
    <citation type="submission" date="2017-11" db="EMBL/GenBank/DDBJ databases">
        <title>Genome sequence of Pseudomonas arsenicoxydans ACM1.</title>
        <authorList>
            <person name="Nascimento F.X."/>
        </authorList>
    </citation>
    <scope>NUCLEOTIDE SEQUENCE [LARGE SCALE GENOMIC DNA]</scope>
    <source>
        <strain evidence="1 2">ACM1</strain>
    </source>
</reference>
<evidence type="ECO:0000313" key="2">
    <source>
        <dbReference type="Proteomes" id="UP000291121"/>
    </source>
</evidence>
<keyword evidence="2" id="KW-1185">Reference proteome</keyword>
<accession>A0A4P6G3W8</accession>
<dbReference type="AlphaFoldDB" id="A0A4P6G3W8"/>
<dbReference type="Proteomes" id="UP000291121">
    <property type="component" value="Chromosome"/>
</dbReference>
<name>A0A4P6G3W8_9PSED</name>
<gene>
    <name evidence="1" type="ORF">CUN61_20270</name>
</gene>
<evidence type="ECO:0000313" key="1">
    <source>
        <dbReference type="EMBL" id="QAY86165.1"/>
    </source>
</evidence>
<protein>
    <submittedName>
        <fullName evidence="1">Uncharacterized protein</fullName>
    </submittedName>
</protein>
<dbReference type="EMBL" id="CP024767">
    <property type="protein sequence ID" value="QAY86165.1"/>
    <property type="molecule type" value="Genomic_DNA"/>
</dbReference>
<sequence>MTVLDTSDQWPRVDEIPFDPDVPAVNAQVVPVAFISAGTAANTRQSYLIPLAYWSAWLAIS</sequence>
<organism evidence="1 2">
    <name type="scientific">Pseudomonas arsenicoxydans</name>
    <dbReference type="NCBI Taxonomy" id="702115"/>
    <lineage>
        <taxon>Bacteria</taxon>
        <taxon>Pseudomonadati</taxon>
        <taxon>Pseudomonadota</taxon>
        <taxon>Gammaproteobacteria</taxon>
        <taxon>Pseudomonadales</taxon>
        <taxon>Pseudomonadaceae</taxon>
        <taxon>Pseudomonas</taxon>
    </lineage>
</organism>